<evidence type="ECO:0000256" key="4">
    <source>
        <dbReference type="ARBA" id="ARBA00006558"/>
    </source>
</evidence>
<dbReference type="EC" id="2.3.1.282" evidence="5"/>
<keyword evidence="7" id="KW-0443">Lipid metabolism</keyword>
<gene>
    <name evidence="14" type="ORF">F5X71_28580</name>
</gene>
<keyword evidence="8" id="KW-0808">Transferase</keyword>
<evidence type="ECO:0000256" key="9">
    <source>
        <dbReference type="ARBA" id="ARBA00023315"/>
    </source>
</evidence>
<dbReference type="InterPro" id="IPR031641">
    <property type="entry name" value="PapA_C"/>
</dbReference>
<accession>A0A6G9XXR7</accession>
<keyword evidence="7" id="KW-0444">Lipid biosynthesis</keyword>
<evidence type="ECO:0000256" key="12">
    <source>
        <dbReference type="ARBA" id="ARBA00033407"/>
    </source>
</evidence>
<comment type="catalytic activity">
    <reaction evidence="1">
        <text>2 a mycocerosyl-[mycocerosic acid synthase] + a phthiocerol = a dimycocerosyl phthiocerol + 2 holo-[mycocerosic acid synthase].</text>
        <dbReference type="EC" id="2.3.1.282"/>
    </reaction>
</comment>
<sequence>MDTDILKPSTVRPLEVSEAQYAAAGYCVGYSTHVRGPLELGALTEAFGALRRNYPILSCRIAENTFGSPAFVHLDEPPFVYVGEPGGFGQNSIGIDDRTAGVRIQYEDTGTAWVTLVLHHSAADASHALWLLTELWRYYTDTVEGRPIAPRQRRFPESAEATLLAHGIAAPASTADRPAPDIDPGRPDTAFELTAVPIIRLTPEHTARLGQRPGVTVNALVSAALLKAVAEADEIELAQVRYIYPVNLRTRVDPRVRATDVTNFLAMETFAAATSTETEALARLLTDALAADLADGSLPGYYLNDPELLATRHAEHSDLPGTIMAANWGVIPEFPTPASVRIDDFQPIPQQHSTIGKSVLAPPRPRYTCFIYSFREMLTIWGMAPLGANANTFHTRLRELLDELVGGSR</sequence>
<evidence type="ECO:0000256" key="10">
    <source>
        <dbReference type="ARBA" id="ARBA00030465"/>
    </source>
</evidence>
<evidence type="ECO:0000313" key="15">
    <source>
        <dbReference type="Proteomes" id="UP000501705"/>
    </source>
</evidence>
<evidence type="ECO:0000256" key="5">
    <source>
        <dbReference type="ARBA" id="ARBA00012866"/>
    </source>
</evidence>
<dbReference type="SUPFAM" id="SSF52777">
    <property type="entry name" value="CoA-dependent acyltransferases"/>
    <property type="match status" value="2"/>
</dbReference>
<dbReference type="AlphaFoldDB" id="A0A6G9XXR7"/>
<comment type="catalytic activity">
    <reaction evidence="2">
        <text>2 a mycocerosyl-[mycocerosic acid synthase] + a phenolphthiocerol = a dimycocerosyl phenolphthiocerol + 2 holo-[mycocerosic acid synthase].</text>
        <dbReference type="EC" id="2.3.1.282"/>
    </reaction>
</comment>
<reference evidence="14 15" key="1">
    <citation type="journal article" date="2019" name="ACS Chem. Biol.">
        <title>Identification and Mobilization of a Cryptic Antibiotic Biosynthesis Gene Locus from a Human-Pathogenic Nocardia Isolate.</title>
        <authorList>
            <person name="Herisse M."/>
            <person name="Ishida K."/>
            <person name="Porter J.L."/>
            <person name="Howden B."/>
            <person name="Hertweck C."/>
            <person name="Stinear T.P."/>
            <person name="Pidot S.J."/>
        </authorList>
    </citation>
    <scope>NUCLEOTIDE SEQUENCE [LARGE SCALE GENOMIC DNA]</scope>
    <source>
        <strain evidence="14 15">AUSMDU00024985</strain>
    </source>
</reference>
<evidence type="ECO:0000256" key="11">
    <source>
        <dbReference type="ARBA" id="ARBA00032317"/>
    </source>
</evidence>
<feature type="domain" description="Phthiocerol/phthiodiolone dimycocerosyl transferase C-terminal" evidence="13">
    <location>
        <begin position="197"/>
        <end position="380"/>
    </location>
</feature>
<evidence type="ECO:0000256" key="1">
    <source>
        <dbReference type="ARBA" id="ARBA00000026"/>
    </source>
</evidence>
<dbReference type="Gene3D" id="3.30.559.10">
    <property type="entry name" value="Chloramphenicol acetyltransferase-like domain"/>
    <property type="match status" value="1"/>
</dbReference>
<protein>
    <recommendedName>
        <fullName evidence="6">Phthiocerol/phthiodiolone dimycocerosyl transferase</fullName>
        <ecNumber evidence="5">2.3.1.282</ecNumber>
    </recommendedName>
    <alternativeName>
        <fullName evidence="12">Acyltransferase PapA5</fullName>
    </alternativeName>
    <alternativeName>
        <fullName evidence="10">Phthiocerol/phthiodiolone O-acyltransferase</fullName>
    </alternativeName>
    <alternativeName>
        <fullName evidence="11">Polyketide synthase-associated protein A5</fullName>
    </alternativeName>
</protein>
<comment type="catalytic activity">
    <reaction evidence="3">
        <text>2 a mycocerosyl-[mycocerosic acid synthase] + a phthiodiolone = a dimycocerosyl phthiodiolone + 2 holo-[mycocerosic acid synthase].</text>
        <dbReference type="EC" id="2.3.1.282"/>
    </reaction>
</comment>
<dbReference type="Gene3D" id="3.30.559.30">
    <property type="entry name" value="Nonribosomal peptide synthetase, condensation domain"/>
    <property type="match status" value="1"/>
</dbReference>
<comment type="similarity">
    <text evidence="4">Belongs to the acyltransferase PapA5 family.</text>
</comment>
<evidence type="ECO:0000313" key="14">
    <source>
        <dbReference type="EMBL" id="QIS05735.1"/>
    </source>
</evidence>
<evidence type="ECO:0000256" key="6">
    <source>
        <dbReference type="ARBA" id="ARBA00013449"/>
    </source>
</evidence>
<evidence type="ECO:0000256" key="3">
    <source>
        <dbReference type="ARBA" id="ARBA00001907"/>
    </source>
</evidence>
<dbReference type="EMBL" id="CP046171">
    <property type="protein sequence ID" value="QIS05735.1"/>
    <property type="molecule type" value="Genomic_DNA"/>
</dbReference>
<evidence type="ECO:0000256" key="8">
    <source>
        <dbReference type="ARBA" id="ARBA00022679"/>
    </source>
</evidence>
<dbReference type="Pfam" id="PF16911">
    <property type="entry name" value="PapA_C"/>
    <property type="match status" value="1"/>
</dbReference>
<keyword evidence="9" id="KW-0012">Acyltransferase</keyword>
<dbReference type="InterPro" id="IPR023213">
    <property type="entry name" value="CAT-like_dom_sf"/>
</dbReference>
<evidence type="ECO:0000256" key="2">
    <source>
        <dbReference type="ARBA" id="ARBA00000625"/>
    </source>
</evidence>
<evidence type="ECO:0000259" key="13">
    <source>
        <dbReference type="Pfam" id="PF16911"/>
    </source>
</evidence>
<proteinExistence type="inferred from homology"/>
<organism evidence="14 15">
    <name type="scientific">Nocardia brasiliensis</name>
    <dbReference type="NCBI Taxonomy" id="37326"/>
    <lineage>
        <taxon>Bacteria</taxon>
        <taxon>Bacillati</taxon>
        <taxon>Actinomycetota</taxon>
        <taxon>Actinomycetes</taxon>
        <taxon>Mycobacteriales</taxon>
        <taxon>Nocardiaceae</taxon>
        <taxon>Nocardia</taxon>
    </lineage>
</organism>
<dbReference type="Proteomes" id="UP000501705">
    <property type="component" value="Chromosome"/>
</dbReference>
<dbReference type="GO" id="GO:0016746">
    <property type="term" value="F:acyltransferase activity"/>
    <property type="evidence" value="ECO:0007669"/>
    <property type="project" value="UniProtKB-KW"/>
</dbReference>
<name>A0A6G9XXR7_NOCBR</name>
<evidence type="ECO:0000256" key="7">
    <source>
        <dbReference type="ARBA" id="ARBA00022516"/>
    </source>
</evidence>